<comment type="caution">
    <text evidence="6">The sequence shown here is derived from an EMBL/GenBank/DDBJ whole genome shotgun (WGS) entry which is preliminary data.</text>
</comment>
<keyword evidence="3 4" id="KW-0067">ATP-binding</keyword>
<dbReference type="EMBL" id="LBWQ01000024">
    <property type="protein sequence ID" value="KKR13115.1"/>
    <property type="molecule type" value="Genomic_DNA"/>
</dbReference>
<comment type="catalytic activity">
    <reaction evidence="4">
        <text>2 cob(II)yrinate a,c diamide + reduced [electron-transfer flavoprotein] + 2 ATP = 2 adenosylcob(III)yrinate a,c-diamide + 2 triphosphate + oxidized [electron-transfer flavoprotein] + 3 H(+)</text>
        <dbReference type="Rhea" id="RHEA:11528"/>
        <dbReference type="Rhea" id="RHEA-COMP:10685"/>
        <dbReference type="Rhea" id="RHEA-COMP:10686"/>
        <dbReference type="ChEBI" id="CHEBI:15378"/>
        <dbReference type="ChEBI" id="CHEBI:18036"/>
        <dbReference type="ChEBI" id="CHEBI:30616"/>
        <dbReference type="ChEBI" id="CHEBI:57692"/>
        <dbReference type="ChEBI" id="CHEBI:58307"/>
        <dbReference type="ChEBI" id="CHEBI:58503"/>
        <dbReference type="ChEBI" id="CHEBI:58537"/>
        <dbReference type="EC" id="2.5.1.17"/>
    </reaction>
</comment>
<dbReference type="InterPro" id="IPR016030">
    <property type="entry name" value="CblAdoTrfase-like"/>
</dbReference>
<name>A0A0G0QRX9_9BACT</name>
<evidence type="ECO:0000313" key="6">
    <source>
        <dbReference type="EMBL" id="KKR13115.1"/>
    </source>
</evidence>
<organism evidence="6 7">
    <name type="scientific">Candidatus Woesebacteria bacterium GW2011_GWA1_39_21b</name>
    <dbReference type="NCBI Taxonomy" id="1618551"/>
    <lineage>
        <taxon>Bacteria</taxon>
        <taxon>Candidatus Woeseibacteriota</taxon>
    </lineage>
</organism>
<keyword evidence="4" id="KW-0169">Cobalamin biosynthesis</keyword>
<dbReference type="Proteomes" id="UP000034690">
    <property type="component" value="Unassembled WGS sequence"/>
</dbReference>
<comment type="pathway">
    <text evidence="4">Cofactor biosynthesis; adenosylcobalamin biosynthesis; adenosylcobalamin from cob(II)yrinate a,c-diamide: step 2/7.</text>
</comment>
<dbReference type="GO" id="GO:0009236">
    <property type="term" value="P:cobalamin biosynthetic process"/>
    <property type="evidence" value="ECO:0007669"/>
    <property type="project" value="UniProtKB-UniRule"/>
</dbReference>
<dbReference type="InterPro" id="IPR029499">
    <property type="entry name" value="PduO-typ"/>
</dbReference>
<keyword evidence="1 4" id="KW-0808">Transferase</keyword>
<dbReference type="GO" id="GO:0005524">
    <property type="term" value="F:ATP binding"/>
    <property type="evidence" value="ECO:0007669"/>
    <property type="project" value="UniProtKB-UniRule"/>
</dbReference>
<feature type="domain" description="Cobalamin adenosyltransferase-like" evidence="5">
    <location>
        <begin position="3"/>
        <end position="164"/>
    </location>
</feature>
<reference evidence="6 7" key="1">
    <citation type="journal article" date="2015" name="Nature">
        <title>rRNA introns, odd ribosomes, and small enigmatic genomes across a large radiation of phyla.</title>
        <authorList>
            <person name="Brown C.T."/>
            <person name="Hug L.A."/>
            <person name="Thomas B.C."/>
            <person name="Sharon I."/>
            <person name="Castelle C.J."/>
            <person name="Singh A."/>
            <person name="Wilkins M.J."/>
            <person name="Williams K.H."/>
            <person name="Banfield J.F."/>
        </authorList>
    </citation>
    <scope>NUCLEOTIDE SEQUENCE [LARGE SCALE GENOMIC DNA]</scope>
</reference>
<evidence type="ECO:0000256" key="4">
    <source>
        <dbReference type="RuleBase" id="RU366026"/>
    </source>
</evidence>
<accession>A0A0G0QRX9</accession>
<evidence type="ECO:0000256" key="3">
    <source>
        <dbReference type="ARBA" id="ARBA00022840"/>
    </source>
</evidence>
<dbReference type="NCBIfam" id="TIGR00636">
    <property type="entry name" value="PduO_Nterm"/>
    <property type="match status" value="1"/>
</dbReference>
<dbReference type="UniPathway" id="UPA00148">
    <property type="reaction ID" value="UER00233"/>
</dbReference>
<dbReference type="PATRIC" id="fig|1618551.3.peg.974"/>
<proteinExistence type="inferred from homology"/>
<evidence type="ECO:0000256" key="2">
    <source>
        <dbReference type="ARBA" id="ARBA00022741"/>
    </source>
</evidence>
<dbReference type="GO" id="GO:0008817">
    <property type="term" value="F:corrinoid adenosyltransferase activity"/>
    <property type="evidence" value="ECO:0007669"/>
    <property type="project" value="UniProtKB-UniRule"/>
</dbReference>
<dbReference type="PANTHER" id="PTHR12213:SF0">
    <property type="entry name" value="CORRINOID ADENOSYLTRANSFERASE MMAB"/>
    <property type="match status" value="1"/>
</dbReference>
<dbReference type="Gene3D" id="1.20.1200.10">
    <property type="entry name" value="Cobalamin adenosyltransferase-like"/>
    <property type="match status" value="1"/>
</dbReference>
<protein>
    <recommendedName>
        <fullName evidence="4">Corrinoid adenosyltransferase</fullName>
        <ecNumber evidence="4">2.5.1.17</ecNumber>
    </recommendedName>
    <alternativeName>
        <fullName evidence="4">Cob(II)alamin adenosyltransferase</fullName>
    </alternativeName>
    <alternativeName>
        <fullName evidence="4">Cob(II)yrinic acid a,c-diamide adenosyltransferase</fullName>
    </alternativeName>
    <alternativeName>
        <fullName evidence="4">Cobinamide/cobalamin adenosyltransferase</fullName>
    </alternativeName>
</protein>
<comment type="similarity">
    <text evidence="4">Belongs to the Cob(I)alamin adenosyltransferase family.</text>
</comment>
<evidence type="ECO:0000256" key="1">
    <source>
        <dbReference type="ARBA" id="ARBA00022679"/>
    </source>
</evidence>
<keyword evidence="2 4" id="KW-0547">Nucleotide-binding</keyword>
<comment type="catalytic activity">
    <reaction evidence="4">
        <text>2 cob(II)alamin + reduced [electron-transfer flavoprotein] + 2 ATP = 2 adenosylcob(III)alamin + 2 triphosphate + oxidized [electron-transfer flavoprotein] + 3 H(+)</text>
        <dbReference type="Rhea" id="RHEA:28671"/>
        <dbReference type="Rhea" id="RHEA-COMP:10685"/>
        <dbReference type="Rhea" id="RHEA-COMP:10686"/>
        <dbReference type="ChEBI" id="CHEBI:15378"/>
        <dbReference type="ChEBI" id="CHEBI:16304"/>
        <dbReference type="ChEBI" id="CHEBI:18036"/>
        <dbReference type="ChEBI" id="CHEBI:18408"/>
        <dbReference type="ChEBI" id="CHEBI:30616"/>
        <dbReference type="ChEBI" id="CHEBI:57692"/>
        <dbReference type="ChEBI" id="CHEBI:58307"/>
        <dbReference type="EC" id="2.5.1.17"/>
    </reaction>
</comment>
<dbReference type="InterPro" id="IPR036451">
    <property type="entry name" value="CblAdoTrfase-like_sf"/>
</dbReference>
<gene>
    <name evidence="6" type="ORF">UT40_C0024G0008</name>
</gene>
<dbReference type="Pfam" id="PF01923">
    <property type="entry name" value="Cob_adeno_trans"/>
    <property type="match status" value="1"/>
</dbReference>
<sequence length="180" mass="20280">MAIYTKRGDKGETSMFDEDSVQRGRIPKDSLRVEALGVIDELNSFLGIIRSETQDKSLSLSIKEIQENLLTIGSITAGSKLKFFFAQTKKLERLIDGLEGELPVLRNFVVPGGSIVAAQLQYARALTRRVERRVVALAKLEKVRSQILIYLNRLSDYLFMLAREVNHKNGVGDEPWKGKK</sequence>
<dbReference type="PANTHER" id="PTHR12213">
    <property type="entry name" value="CORRINOID ADENOSYLTRANSFERASE"/>
    <property type="match status" value="1"/>
</dbReference>
<dbReference type="EC" id="2.5.1.17" evidence="4"/>
<evidence type="ECO:0000259" key="5">
    <source>
        <dbReference type="Pfam" id="PF01923"/>
    </source>
</evidence>
<dbReference type="SUPFAM" id="SSF89028">
    <property type="entry name" value="Cobalamin adenosyltransferase-like"/>
    <property type="match status" value="1"/>
</dbReference>
<dbReference type="AlphaFoldDB" id="A0A0G0QRX9"/>
<evidence type="ECO:0000313" key="7">
    <source>
        <dbReference type="Proteomes" id="UP000034690"/>
    </source>
</evidence>